<dbReference type="InterPro" id="IPR018161">
    <property type="entry name" value="Wnt_CS"/>
</dbReference>
<comment type="subcellular location">
    <subcellularLocation>
        <location evidence="1 10">Secreted</location>
        <location evidence="1 10">Extracellular space</location>
        <location evidence="1 10">Extracellular matrix</location>
    </subcellularLocation>
</comment>
<keyword evidence="7" id="KW-1015">Disulfide bond</keyword>
<dbReference type="EMBL" id="JAVRJZ010000004">
    <property type="protein sequence ID" value="KAK2723411.1"/>
    <property type="molecule type" value="Genomic_DNA"/>
</dbReference>
<comment type="similarity">
    <text evidence="2 10">Belongs to the Wnt family.</text>
</comment>
<dbReference type="PANTHER" id="PTHR12027:SF72">
    <property type="entry name" value="PROTEIN WNT-6"/>
    <property type="match status" value="1"/>
</dbReference>
<evidence type="ECO:0000256" key="1">
    <source>
        <dbReference type="ARBA" id="ARBA00004498"/>
    </source>
</evidence>
<dbReference type="GO" id="GO:0060070">
    <property type="term" value="P:canonical Wnt signaling pathway"/>
    <property type="evidence" value="ECO:0007669"/>
    <property type="project" value="TreeGrafter"/>
</dbReference>
<dbReference type="FunFam" id="3.30.2460.20:FF:000001">
    <property type="entry name" value="Wnt homolog"/>
    <property type="match status" value="1"/>
</dbReference>
<evidence type="ECO:0000256" key="4">
    <source>
        <dbReference type="ARBA" id="ARBA00022525"/>
    </source>
</evidence>
<dbReference type="InterPro" id="IPR043158">
    <property type="entry name" value="Wnt_C"/>
</dbReference>
<dbReference type="PROSITE" id="PS00246">
    <property type="entry name" value="WNT1"/>
    <property type="match status" value="1"/>
</dbReference>
<keyword evidence="9" id="KW-0449">Lipoprotein</keyword>
<dbReference type="GO" id="GO:0045165">
    <property type="term" value="P:cell fate commitment"/>
    <property type="evidence" value="ECO:0007669"/>
    <property type="project" value="TreeGrafter"/>
</dbReference>
<dbReference type="Pfam" id="PF00110">
    <property type="entry name" value="wnt"/>
    <property type="match status" value="1"/>
</dbReference>
<keyword evidence="4" id="KW-0964">Secreted</keyword>
<dbReference type="GO" id="GO:0030182">
    <property type="term" value="P:neuron differentiation"/>
    <property type="evidence" value="ECO:0007669"/>
    <property type="project" value="TreeGrafter"/>
</dbReference>
<evidence type="ECO:0000256" key="5">
    <source>
        <dbReference type="ARBA" id="ARBA00022530"/>
    </source>
</evidence>
<keyword evidence="6 10" id="KW-0879">Wnt signaling pathway</keyword>
<dbReference type="InterPro" id="IPR009143">
    <property type="entry name" value="Wnt6"/>
</dbReference>
<dbReference type="Gene3D" id="3.30.2460.20">
    <property type="match status" value="1"/>
</dbReference>
<keyword evidence="12" id="KW-1185">Reference proteome</keyword>
<evidence type="ECO:0000256" key="7">
    <source>
        <dbReference type="ARBA" id="ARBA00023157"/>
    </source>
</evidence>
<gene>
    <name evidence="11" type="ORF">QYM36_001920</name>
</gene>
<comment type="caution">
    <text evidence="11">The sequence shown here is derived from an EMBL/GenBank/DDBJ whole genome shotgun (WGS) entry which is preliminary data.</text>
</comment>
<keyword evidence="3 10" id="KW-0217">Developmental protein</keyword>
<dbReference type="GO" id="GO:0007517">
    <property type="term" value="P:muscle organ development"/>
    <property type="evidence" value="ECO:0007669"/>
    <property type="project" value="UniProtKB-ARBA"/>
</dbReference>
<dbReference type="GO" id="GO:0000902">
    <property type="term" value="P:cell morphogenesis"/>
    <property type="evidence" value="ECO:0007669"/>
    <property type="project" value="UniProtKB-ARBA"/>
</dbReference>
<evidence type="ECO:0000256" key="2">
    <source>
        <dbReference type="ARBA" id="ARBA00005683"/>
    </source>
</evidence>
<name>A0AA88IBA8_ARTSF</name>
<dbReference type="GO" id="GO:0005125">
    <property type="term" value="F:cytokine activity"/>
    <property type="evidence" value="ECO:0007669"/>
    <property type="project" value="TreeGrafter"/>
</dbReference>
<comment type="function">
    <text evidence="10">Ligand for members of the frizzled family of seven transmembrane receptors.</text>
</comment>
<keyword evidence="5" id="KW-0272">Extracellular matrix</keyword>
<dbReference type="InterPro" id="IPR005817">
    <property type="entry name" value="Wnt"/>
</dbReference>
<evidence type="ECO:0000256" key="9">
    <source>
        <dbReference type="ARBA" id="ARBA00023288"/>
    </source>
</evidence>
<evidence type="ECO:0000256" key="8">
    <source>
        <dbReference type="ARBA" id="ARBA00023180"/>
    </source>
</evidence>
<dbReference type="CDD" id="cd19338">
    <property type="entry name" value="Wnt_Wnt6"/>
    <property type="match status" value="1"/>
</dbReference>
<dbReference type="GO" id="GO:0005615">
    <property type="term" value="C:extracellular space"/>
    <property type="evidence" value="ECO:0007669"/>
    <property type="project" value="TreeGrafter"/>
</dbReference>
<accession>A0AA88IBA8</accession>
<evidence type="ECO:0000313" key="12">
    <source>
        <dbReference type="Proteomes" id="UP001187531"/>
    </source>
</evidence>
<proteinExistence type="inferred from homology"/>
<dbReference type="Proteomes" id="UP001187531">
    <property type="component" value="Unassembled WGS sequence"/>
</dbReference>
<sequence length="337" mass="38557">MQKIWIYIMIAAMIDCYEVWTPENTNASLHFLDIKRTCRKARQSKGKLWKICRKEHKILEEINKGSQLATKECQYQFRHRKWNCTTQRKSLRRVLLTDTRETAFVNAIVSAGITTAITHGCTSGNLVQCTCDSKKKVLSHAEDWEWGGCADNIQFGYRKSKQFLDSPHRRKDFRTLVLFHNYEAGRQAIKKYMRLECKCHGLSGSCSLRTCWHKMPPFREVGARLLDHYDGSFKVIPGNDGKSIISEAKPHTKENLVYSENSPDFCVANKKTGSLGTVGRSCNATSRGIDGCELLCCSRGHHTKVDRVKKNCKCRFSWCCEVVCDTCVAKIIKSYCK</sequence>
<protein>
    <recommendedName>
        <fullName evidence="10">Protein Wnt</fullName>
    </recommendedName>
</protein>
<evidence type="ECO:0000256" key="6">
    <source>
        <dbReference type="ARBA" id="ARBA00022687"/>
    </source>
</evidence>
<evidence type="ECO:0000313" key="11">
    <source>
        <dbReference type="EMBL" id="KAK2723411.1"/>
    </source>
</evidence>
<reference evidence="11" key="1">
    <citation type="submission" date="2023-07" db="EMBL/GenBank/DDBJ databases">
        <title>Chromosome-level genome assembly of Artemia franciscana.</title>
        <authorList>
            <person name="Jo E."/>
        </authorList>
    </citation>
    <scope>NUCLEOTIDE SEQUENCE</scope>
    <source>
        <tissue evidence="11">Whole body</tissue>
    </source>
</reference>
<dbReference type="AlphaFoldDB" id="A0AA88IBA8"/>
<dbReference type="PRINTS" id="PR01349">
    <property type="entry name" value="WNTPROTEIN"/>
</dbReference>
<organism evidence="11 12">
    <name type="scientific">Artemia franciscana</name>
    <name type="common">Brine shrimp</name>
    <name type="synonym">Artemia sanfranciscana</name>
    <dbReference type="NCBI Taxonomy" id="6661"/>
    <lineage>
        <taxon>Eukaryota</taxon>
        <taxon>Metazoa</taxon>
        <taxon>Ecdysozoa</taxon>
        <taxon>Arthropoda</taxon>
        <taxon>Crustacea</taxon>
        <taxon>Branchiopoda</taxon>
        <taxon>Anostraca</taxon>
        <taxon>Artemiidae</taxon>
        <taxon>Artemia</taxon>
    </lineage>
</organism>
<dbReference type="GO" id="GO:0005109">
    <property type="term" value="F:frizzled binding"/>
    <property type="evidence" value="ECO:0007669"/>
    <property type="project" value="TreeGrafter"/>
</dbReference>
<dbReference type="EMBL" id="JAVRJZ010000004">
    <property type="protein sequence ID" value="KAK2723410.1"/>
    <property type="molecule type" value="Genomic_DNA"/>
</dbReference>
<dbReference type="PANTHER" id="PTHR12027">
    <property type="entry name" value="WNT RELATED"/>
    <property type="match status" value="1"/>
</dbReference>
<dbReference type="SMART" id="SM00097">
    <property type="entry name" value="WNT1"/>
    <property type="match status" value="1"/>
</dbReference>
<keyword evidence="8" id="KW-0325">Glycoprotein</keyword>
<evidence type="ECO:0000256" key="10">
    <source>
        <dbReference type="RuleBase" id="RU003500"/>
    </source>
</evidence>
<evidence type="ECO:0000256" key="3">
    <source>
        <dbReference type="ARBA" id="ARBA00022473"/>
    </source>
</evidence>